<dbReference type="Gene3D" id="1.10.10.10">
    <property type="entry name" value="Winged helix-like DNA-binding domain superfamily/Winged helix DNA-binding domain"/>
    <property type="match status" value="1"/>
</dbReference>
<protein>
    <submittedName>
        <fullName evidence="6">CarD family transcriptional regulator</fullName>
    </submittedName>
</protein>
<proteinExistence type="predicted"/>
<dbReference type="EMBL" id="LBVL01000010">
    <property type="protein sequence ID" value="KKQ85091.1"/>
    <property type="molecule type" value="Genomic_DNA"/>
</dbReference>
<reference evidence="6 7" key="1">
    <citation type="journal article" date="2015" name="Nature">
        <title>rRNA introns, odd ribosomes, and small enigmatic genomes across a large radiation of phyla.</title>
        <authorList>
            <person name="Brown C.T."/>
            <person name="Hug L.A."/>
            <person name="Thomas B.C."/>
            <person name="Sharon I."/>
            <person name="Castelle C.J."/>
            <person name="Singh A."/>
            <person name="Wilkins M.J."/>
            <person name="Williams K.H."/>
            <person name="Banfield J.F."/>
        </authorList>
    </citation>
    <scope>NUCLEOTIDE SEQUENCE [LARGE SCALE GENOMIC DNA]</scope>
</reference>
<dbReference type="Proteomes" id="UP000034081">
    <property type="component" value="Unassembled WGS sequence"/>
</dbReference>
<dbReference type="Pfam" id="PF00027">
    <property type="entry name" value="cNMP_binding"/>
    <property type="match status" value="1"/>
</dbReference>
<dbReference type="CDD" id="cd00038">
    <property type="entry name" value="CAP_ED"/>
    <property type="match status" value="1"/>
</dbReference>
<dbReference type="PROSITE" id="PS51063">
    <property type="entry name" value="HTH_CRP_2"/>
    <property type="match status" value="1"/>
</dbReference>
<dbReference type="InterPro" id="IPR012318">
    <property type="entry name" value="HTH_CRP"/>
</dbReference>
<dbReference type="PROSITE" id="PS50042">
    <property type="entry name" value="CNMP_BINDING_3"/>
    <property type="match status" value="1"/>
</dbReference>
<dbReference type="InterPro" id="IPR018490">
    <property type="entry name" value="cNMP-bd_dom_sf"/>
</dbReference>
<dbReference type="PRINTS" id="PR00034">
    <property type="entry name" value="HTHCRP"/>
</dbReference>
<feature type="domain" description="HTH crp-type" evidence="5">
    <location>
        <begin position="132"/>
        <end position="206"/>
    </location>
</feature>
<dbReference type="SUPFAM" id="SSF46785">
    <property type="entry name" value="Winged helix' DNA-binding domain"/>
    <property type="match status" value="1"/>
</dbReference>
<feature type="domain" description="Cyclic nucleotide-binding" evidence="4">
    <location>
        <begin position="7"/>
        <end position="118"/>
    </location>
</feature>
<dbReference type="Pfam" id="PF13545">
    <property type="entry name" value="HTH_Crp_2"/>
    <property type="match status" value="1"/>
</dbReference>
<dbReference type="SMART" id="SM00419">
    <property type="entry name" value="HTH_CRP"/>
    <property type="match status" value="1"/>
</dbReference>
<organism evidence="6 7">
    <name type="scientific">Candidatus Woesebacteria bacterium GW2011_GWB1_38_8</name>
    <dbReference type="NCBI Taxonomy" id="1618570"/>
    <lineage>
        <taxon>Bacteria</taxon>
        <taxon>Candidatus Woeseibacteriota</taxon>
    </lineage>
</organism>
<name>A0A0G0P747_9BACT</name>
<dbReference type="GO" id="GO:0003700">
    <property type="term" value="F:DNA-binding transcription factor activity"/>
    <property type="evidence" value="ECO:0007669"/>
    <property type="project" value="TreeGrafter"/>
</dbReference>
<evidence type="ECO:0000259" key="5">
    <source>
        <dbReference type="PROSITE" id="PS51063"/>
    </source>
</evidence>
<dbReference type="PANTHER" id="PTHR24567">
    <property type="entry name" value="CRP FAMILY TRANSCRIPTIONAL REGULATORY PROTEIN"/>
    <property type="match status" value="1"/>
</dbReference>
<dbReference type="InterPro" id="IPR000595">
    <property type="entry name" value="cNMP-bd_dom"/>
</dbReference>
<sequence>MDVHVKLDKFFSSSKTITYKKGETILRPEDKPQGAYFIKEGFVKLNTIFENGRELTLNIFKPGTYFPMMWAIGEIPNSYYYQAQTNTLIHRVPKQDVLAFLKNNPDVLFELTRRILVGLDGVLTNIEYMLCGNSYIRVVGAIYLTAKRFGERTDGGKITMNLPLTHQDIANIAGISRETASIAINKLEKKNIIFRKNHLIVITSMRKLEIEAHNINKKKQKDYAI</sequence>
<evidence type="ECO:0000256" key="3">
    <source>
        <dbReference type="ARBA" id="ARBA00023163"/>
    </source>
</evidence>
<dbReference type="Gene3D" id="2.60.120.10">
    <property type="entry name" value="Jelly Rolls"/>
    <property type="match status" value="1"/>
</dbReference>
<evidence type="ECO:0000256" key="2">
    <source>
        <dbReference type="ARBA" id="ARBA00023125"/>
    </source>
</evidence>
<dbReference type="SUPFAM" id="SSF51206">
    <property type="entry name" value="cAMP-binding domain-like"/>
    <property type="match status" value="1"/>
</dbReference>
<dbReference type="PANTHER" id="PTHR24567:SF28">
    <property type="entry name" value="LISTERIOLYSIN REGULATORY PROTEIN"/>
    <property type="match status" value="1"/>
</dbReference>
<dbReference type="AlphaFoldDB" id="A0A0G0P747"/>
<dbReference type="STRING" id="1618570.UT08_C0010G0018"/>
<evidence type="ECO:0000259" key="4">
    <source>
        <dbReference type="PROSITE" id="PS50042"/>
    </source>
</evidence>
<gene>
    <name evidence="6" type="ORF">UT08_C0010G0018</name>
</gene>
<dbReference type="GO" id="GO:0005829">
    <property type="term" value="C:cytosol"/>
    <property type="evidence" value="ECO:0007669"/>
    <property type="project" value="TreeGrafter"/>
</dbReference>
<evidence type="ECO:0000313" key="7">
    <source>
        <dbReference type="Proteomes" id="UP000034081"/>
    </source>
</evidence>
<dbReference type="SMART" id="SM00100">
    <property type="entry name" value="cNMP"/>
    <property type="match status" value="1"/>
</dbReference>
<dbReference type="InterPro" id="IPR050397">
    <property type="entry name" value="Env_Response_Regulators"/>
</dbReference>
<dbReference type="InterPro" id="IPR014710">
    <property type="entry name" value="RmlC-like_jellyroll"/>
</dbReference>
<keyword evidence="2" id="KW-0238">DNA-binding</keyword>
<evidence type="ECO:0000256" key="1">
    <source>
        <dbReference type="ARBA" id="ARBA00023015"/>
    </source>
</evidence>
<dbReference type="GO" id="GO:0003677">
    <property type="term" value="F:DNA binding"/>
    <property type="evidence" value="ECO:0007669"/>
    <property type="project" value="UniProtKB-KW"/>
</dbReference>
<evidence type="ECO:0000313" key="6">
    <source>
        <dbReference type="EMBL" id="KKQ85091.1"/>
    </source>
</evidence>
<keyword evidence="1" id="KW-0805">Transcription regulation</keyword>
<keyword evidence="3" id="KW-0804">Transcription</keyword>
<comment type="caution">
    <text evidence="6">The sequence shown here is derived from an EMBL/GenBank/DDBJ whole genome shotgun (WGS) entry which is preliminary data.</text>
</comment>
<dbReference type="InterPro" id="IPR036388">
    <property type="entry name" value="WH-like_DNA-bd_sf"/>
</dbReference>
<accession>A0A0G0P747</accession>
<dbReference type="InterPro" id="IPR036390">
    <property type="entry name" value="WH_DNA-bd_sf"/>
</dbReference>